<dbReference type="SUPFAM" id="SSF51679">
    <property type="entry name" value="Bacterial luciferase-like"/>
    <property type="match status" value="1"/>
</dbReference>
<reference evidence="3" key="1">
    <citation type="submission" date="2023-03" db="EMBL/GenBank/DDBJ databases">
        <authorList>
            <person name="Steffen K."/>
            <person name="Cardenas P."/>
        </authorList>
    </citation>
    <scope>NUCLEOTIDE SEQUENCE</scope>
</reference>
<evidence type="ECO:0000256" key="1">
    <source>
        <dbReference type="ARBA" id="ARBA00023002"/>
    </source>
</evidence>
<name>A0AA35RZP7_GEOBA</name>
<feature type="domain" description="Luciferase-like" evidence="2">
    <location>
        <begin position="17"/>
        <end position="250"/>
    </location>
</feature>
<evidence type="ECO:0000313" key="4">
    <source>
        <dbReference type="Proteomes" id="UP001174909"/>
    </source>
</evidence>
<keyword evidence="1" id="KW-0560">Oxidoreductase</keyword>
<dbReference type="AlphaFoldDB" id="A0AA35RZP7"/>
<dbReference type="Gene3D" id="3.20.20.30">
    <property type="entry name" value="Luciferase-like domain"/>
    <property type="match status" value="1"/>
</dbReference>
<dbReference type="Proteomes" id="UP001174909">
    <property type="component" value="Unassembled WGS sequence"/>
</dbReference>
<protein>
    <submittedName>
        <fullName evidence="3">Uncharacterized protein y4wF</fullName>
    </submittedName>
</protein>
<dbReference type="InterPro" id="IPR036661">
    <property type="entry name" value="Luciferase-like_sf"/>
</dbReference>
<dbReference type="InterPro" id="IPR050564">
    <property type="entry name" value="F420-G6PD/mer"/>
</dbReference>
<evidence type="ECO:0000259" key="2">
    <source>
        <dbReference type="Pfam" id="PF00296"/>
    </source>
</evidence>
<gene>
    <name evidence="3" type="ORF">GBAR_LOCUS11562</name>
</gene>
<evidence type="ECO:0000313" key="3">
    <source>
        <dbReference type="EMBL" id="CAI8019206.1"/>
    </source>
</evidence>
<dbReference type="InterPro" id="IPR011251">
    <property type="entry name" value="Luciferase-like_dom"/>
</dbReference>
<organism evidence="3 4">
    <name type="scientific">Geodia barretti</name>
    <name type="common">Barrett's horny sponge</name>
    <dbReference type="NCBI Taxonomy" id="519541"/>
    <lineage>
        <taxon>Eukaryota</taxon>
        <taxon>Metazoa</taxon>
        <taxon>Porifera</taxon>
        <taxon>Demospongiae</taxon>
        <taxon>Heteroscleromorpha</taxon>
        <taxon>Tetractinellida</taxon>
        <taxon>Astrophorina</taxon>
        <taxon>Geodiidae</taxon>
        <taxon>Geodia</taxon>
    </lineage>
</organism>
<proteinExistence type="predicted"/>
<dbReference type="EMBL" id="CASHTH010001733">
    <property type="protein sequence ID" value="CAI8019206.1"/>
    <property type="molecule type" value="Genomic_DNA"/>
</dbReference>
<keyword evidence="4" id="KW-1185">Reference proteome</keyword>
<dbReference type="GO" id="GO:0016705">
    <property type="term" value="F:oxidoreductase activity, acting on paired donors, with incorporation or reduction of molecular oxygen"/>
    <property type="evidence" value="ECO:0007669"/>
    <property type="project" value="InterPro"/>
</dbReference>
<comment type="caution">
    <text evidence="3">The sequence shown here is derived from an EMBL/GenBank/DDBJ whole genome shotgun (WGS) entry which is preliminary data.</text>
</comment>
<dbReference type="PANTHER" id="PTHR43244">
    <property type="match status" value="1"/>
</dbReference>
<sequence>MEVGLYIRDYMDDAERPMHQQVEEAAEVCRRAKSLGFSVIYMPQHYISHPTVWMQPMQTLARLAPDAEGLKLLTGILLLPYHNPVDIAEQAVTLDHISNGRFILGVGLGYRVAELAAFGTNRRDRVSRFEESIELMKLLWSGEEVNYDGKHWQVHDARLSLAPAQEPHPPIWIAAQSRGAVRRAAALGDRVILGPQPGWKDISVLTRQYKGALEELGKDPAGRIGAHRSIAIARDRETAITEAREMAAKKAGMYGSFNMQENTTVDLGLGGQRELPDWAVAGSPQDCAEIINRCREEDGLDYIGLASLNLPREFPARLDYLQLISEELLPHLQ</sequence>
<accession>A0AA35RZP7</accession>
<dbReference type="PANTHER" id="PTHR43244:SF1">
    <property type="entry name" value="5,10-METHYLENETETRAHYDROMETHANOPTERIN REDUCTASE"/>
    <property type="match status" value="1"/>
</dbReference>
<dbReference type="Pfam" id="PF00296">
    <property type="entry name" value="Bac_luciferase"/>
    <property type="match status" value="1"/>
</dbReference>